<reference evidence="1 2" key="1">
    <citation type="submission" date="2016-10" db="EMBL/GenBank/DDBJ databases">
        <authorList>
            <person name="de Groot N.N."/>
        </authorList>
    </citation>
    <scope>NUCLEOTIDE SEQUENCE [LARGE SCALE GENOMIC DNA]</scope>
    <source>
        <strain evidence="1 2">CGMCC 1.10836</strain>
    </source>
</reference>
<organism evidence="1 2">
    <name type="scientific">Pseudorhodobacter antarcticus</name>
    <dbReference type="NCBI Taxonomy" id="1077947"/>
    <lineage>
        <taxon>Bacteria</taxon>
        <taxon>Pseudomonadati</taxon>
        <taxon>Pseudomonadota</taxon>
        <taxon>Alphaproteobacteria</taxon>
        <taxon>Rhodobacterales</taxon>
        <taxon>Paracoccaceae</taxon>
        <taxon>Pseudorhodobacter</taxon>
    </lineage>
</organism>
<name>A0A1H8F5H7_9RHOB</name>
<dbReference type="RefSeq" id="WP_139193961.1">
    <property type="nucleotide sequence ID" value="NZ_FOCO01000010.1"/>
</dbReference>
<protein>
    <submittedName>
        <fullName evidence="1">Uncharacterized protein</fullName>
    </submittedName>
</protein>
<dbReference type="EMBL" id="FOCO01000010">
    <property type="protein sequence ID" value="SEN26840.1"/>
    <property type="molecule type" value="Genomic_DNA"/>
</dbReference>
<evidence type="ECO:0000313" key="1">
    <source>
        <dbReference type="EMBL" id="SEN26840.1"/>
    </source>
</evidence>
<keyword evidence="2" id="KW-1185">Reference proteome</keyword>
<dbReference type="OrthoDB" id="7689785at2"/>
<dbReference type="STRING" id="1077947.SAMN05216227_101034"/>
<gene>
    <name evidence="1" type="ORF">SAMN05216227_101034</name>
</gene>
<dbReference type="Proteomes" id="UP000183002">
    <property type="component" value="Unassembled WGS sequence"/>
</dbReference>
<accession>A0A1H8F5H7</accession>
<dbReference type="AlphaFoldDB" id="A0A1H8F5H7"/>
<evidence type="ECO:0000313" key="2">
    <source>
        <dbReference type="Proteomes" id="UP000183002"/>
    </source>
</evidence>
<sequence length="125" mass="13783">MQDIIEPILHKAAVCDLTRPIRQSGLSIGDAAQLHLTEDGHVTVWATIRHRRFFLPRRTLLALGQLGAQAAQILTPALRRGDHLRVRVVGLTPEHLAPNGQAEMHISVWGNARYLPAPLTRKGIG</sequence>
<proteinExistence type="predicted"/>